<proteinExistence type="predicted"/>
<evidence type="ECO:0000313" key="1">
    <source>
        <dbReference type="EMBL" id="RRT58383.1"/>
    </source>
</evidence>
<dbReference type="AlphaFoldDB" id="A0A426Z353"/>
<dbReference type="EMBL" id="AMZH03008716">
    <property type="protein sequence ID" value="RRT58383.1"/>
    <property type="molecule type" value="Genomic_DNA"/>
</dbReference>
<evidence type="ECO:0000313" key="2">
    <source>
        <dbReference type="Proteomes" id="UP000287651"/>
    </source>
</evidence>
<organism evidence="1 2">
    <name type="scientific">Ensete ventricosum</name>
    <name type="common">Abyssinian banana</name>
    <name type="synonym">Musa ensete</name>
    <dbReference type="NCBI Taxonomy" id="4639"/>
    <lineage>
        <taxon>Eukaryota</taxon>
        <taxon>Viridiplantae</taxon>
        <taxon>Streptophyta</taxon>
        <taxon>Embryophyta</taxon>
        <taxon>Tracheophyta</taxon>
        <taxon>Spermatophyta</taxon>
        <taxon>Magnoliopsida</taxon>
        <taxon>Liliopsida</taxon>
        <taxon>Zingiberales</taxon>
        <taxon>Musaceae</taxon>
        <taxon>Ensete</taxon>
    </lineage>
</organism>
<protein>
    <submittedName>
        <fullName evidence="1">Uncharacterized protein</fullName>
    </submittedName>
</protein>
<accession>A0A426Z353</accession>
<dbReference type="Proteomes" id="UP000287651">
    <property type="component" value="Unassembled WGS sequence"/>
</dbReference>
<reference evidence="1 2" key="1">
    <citation type="journal article" date="2014" name="Agronomy (Basel)">
        <title>A Draft Genome Sequence for Ensete ventricosum, the Drought-Tolerant Tree Against Hunger.</title>
        <authorList>
            <person name="Harrison J."/>
            <person name="Moore K.A."/>
            <person name="Paszkiewicz K."/>
            <person name="Jones T."/>
            <person name="Grant M."/>
            <person name="Ambacheew D."/>
            <person name="Muzemil S."/>
            <person name="Studholme D.J."/>
        </authorList>
    </citation>
    <scope>NUCLEOTIDE SEQUENCE [LARGE SCALE GENOMIC DNA]</scope>
</reference>
<name>A0A426Z353_ENSVE</name>
<comment type="caution">
    <text evidence="1">The sequence shown here is derived from an EMBL/GenBank/DDBJ whole genome shotgun (WGS) entry which is preliminary data.</text>
</comment>
<sequence>MADTYRQVPKRGDVTGSVEGITTGKQRRKMLRWQEKRQLCHRLLLSRTSEREICQWEGQWSIDVPNISHFLSYAPTCRAYDMVVQLSLTFTFNLLLPLSRYLCPPL</sequence>
<gene>
    <name evidence="1" type="ORF">B296_00034866</name>
</gene>